<dbReference type="GeneID" id="20248872"/>
<dbReference type="HOGENOM" id="CLU_1534280_0_0_1"/>
<gene>
    <name evidence="2" type="ORF">LOTGIDRAFT_232293</name>
</gene>
<protein>
    <recommendedName>
        <fullName evidence="4">SAM domain-containing protein</fullName>
    </recommendedName>
</protein>
<dbReference type="KEGG" id="lgi:LOTGIDRAFT_232293"/>
<proteinExistence type="predicted"/>
<evidence type="ECO:0000313" key="2">
    <source>
        <dbReference type="EMBL" id="ESO94446.1"/>
    </source>
</evidence>
<sequence>MAERVSSIPINGLNDYQNEHYYENNAEMVKNWISTGGNPGSLSRNSRKDTKTTSIQSSKDHKIPSIPPRQPSTNGTKPFLKPPTIDLTPAESIIEDDITIPNDACLYGFTVDHMSTFFKHMKVNDRVIGYMHKKKIDGKKFSTLKDSELDNLGINNPIVCFFREKSKRKKAAFML</sequence>
<dbReference type="CTD" id="20248872"/>
<dbReference type="EMBL" id="KB201802">
    <property type="protein sequence ID" value="ESO94446.1"/>
    <property type="molecule type" value="Genomic_DNA"/>
</dbReference>
<evidence type="ECO:0008006" key="4">
    <source>
        <dbReference type="Google" id="ProtNLM"/>
    </source>
</evidence>
<reference evidence="2 3" key="1">
    <citation type="journal article" date="2013" name="Nature">
        <title>Insights into bilaterian evolution from three spiralian genomes.</title>
        <authorList>
            <person name="Simakov O."/>
            <person name="Marletaz F."/>
            <person name="Cho S.J."/>
            <person name="Edsinger-Gonzales E."/>
            <person name="Havlak P."/>
            <person name="Hellsten U."/>
            <person name="Kuo D.H."/>
            <person name="Larsson T."/>
            <person name="Lv J."/>
            <person name="Arendt D."/>
            <person name="Savage R."/>
            <person name="Osoegawa K."/>
            <person name="de Jong P."/>
            <person name="Grimwood J."/>
            <person name="Chapman J.A."/>
            <person name="Shapiro H."/>
            <person name="Aerts A."/>
            <person name="Otillar R.P."/>
            <person name="Terry A.Y."/>
            <person name="Boore J.L."/>
            <person name="Grigoriev I.V."/>
            <person name="Lindberg D.R."/>
            <person name="Seaver E.C."/>
            <person name="Weisblat D.A."/>
            <person name="Putnam N.H."/>
            <person name="Rokhsar D.S."/>
        </authorList>
    </citation>
    <scope>NUCLEOTIDE SEQUENCE [LARGE SCALE GENOMIC DNA]</scope>
</reference>
<dbReference type="OrthoDB" id="6128388at2759"/>
<dbReference type="RefSeq" id="XP_009054731.1">
    <property type="nucleotide sequence ID" value="XM_009056483.1"/>
</dbReference>
<evidence type="ECO:0000256" key="1">
    <source>
        <dbReference type="SAM" id="MobiDB-lite"/>
    </source>
</evidence>
<feature type="region of interest" description="Disordered" evidence="1">
    <location>
        <begin position="37"/>
        <end position="82"/>
    </location>
</feature>
<name>V4ALI3_LOTGI</name>
<evidence type="ECO:0000313" key="3">
    <source>
        <dbReference type="Proteomes" id="UP000030746"/>
    </source>
</evidence>
<organism evidence="2 3">
    <name type="scientific">Lottia gigantea</name>
    <name type="common">Giant owl limpet</name>
    <dbReference type="NCBI Taxonomy" id="225164"/>
    <lineage>
        <taxon>Eukaryota</taxon>
        <taxon>Metazoa</taxon>
        <taxon>Spiralia</taxon>
        <taxon>Lophotrochozoa</taxon>
        <taxon>Mollusca</taxon>
        <taxon>Gastropoda</taxon>
        <taxon>Patellogastropoda</taxon>
        <taxon>Lottioidea</taxon>
        <taxon>Lottiidae</taxon>
        <taxon>Lottia</taxon>
    </lineage>
</organism>
<dbReference type="OMA" id="MRPRNIQ"/>
<dbReference type="Proteomes" id="UP000030746">
    <property type="component" value="Unassembled WGS sequence"/>
</dbReference>
<keyword evidence="3" id="KW-1185">Reference proteome</keyword>
<accession>V4ALI3</accession>
<dbReference type="AlphaFoldDB" id="V4ALI3"/>